<organism evidence="2 3">
    <name type="scientific">Paenibacillus antri</name>
    <dbReference type="NCBI Taxonomy" id="2582848"/>
    <lineage>
        <taxon>Bacteria</taxon>
        <taxon>Bacillati</taxon>
        <taxon>Bacillota</taxon>
        <taxon>Bacilli</taxon>
        <taxon>Bacillales</taxon>
        <taxon>Paenibacillaceae</taxon>
        <taxon>Paenibacillus</taxon>
    </lineage>
</organism>
<comment type="caution">
    <text evidence="2">The sequence shown here is derived from an EMBL/GenBank/DDBJ whole genome shotgun (WGS) entry which is preliminary data.</text>
</comment>
<keyword evidence="1" id="KW-1133">Transmembrane helix</keyword>
<protein>
    <submittedName>
        <fullName evidence="2">Uncharacterized protein</fullName>
    </submittedName>
</protein>
<evidence type="ECO:0000256" key="1">
    <source>
        <dbReference type="SAM" id="Phobius"/>
    </source>
</evidence>
<accession>A0A5R9GII9</accession>
<dbReference type="RefSeq" id="WP_138193449.1">
    <property type="nucleotide sequence ID" value="NZ_VCIW01000003.1"/>
</dbReference>
<evidence type="ECO:0000313" key="3">
    <source>
        <dbReference type="Proteomes" id="UP000309676"/>
    </source>
</evidence>
<feature type="transmembrane region" description="Helical" evidence="1">
    <location>
        <begin position="6"/>
        <end position="28"/>
    </location>
</feature>
<feature type="transmembrane region" description="Helical" evidence="1">
    <location>
        <begin position="74"/>
        <end position="93"/>
    </location>
</feature>
<dbReference type="Proteomes" id="UP000309676">
    <property type="component" value="Unassembled WGS sequence"/>
</dbReference>
<dbReference type="OrthoDB" id="2453179at2"/>
<keyword evidence="1" id="KW-0472">Membrane</keyword>
<proteinExistence type="predicted"/>
<feature type="transmembrane region" description="Helical" evidence="1">
    <location>
        <begin position="49"/>
        <end position="68"/>
    </location>
</feature>
<sequence>MNIQFLQWGMLSFMIGLILSLPLAAVHYQSSPSWTNIFTNPRKLKSAHLDFFTQAFAATFAYVLEFASGTQFPAYVAIPLIFGTICNPLLLLLEATPLPRSGFGAILYKSLRATSPLALLFAWFAIAWMVLPTSLILFLALFTLIGVLLILTYKGRKKE</sequence>
<keyword evidence="3" id="KW-1185">Reference proteome</keyword>
<reference evidence="2 3" key="1">
    <citation type="submission" date="2019-05" db="EMBL/GenBank/DDBJ databases">
        <authorList>
            <person name="Narsing Rao M.P."/>
            <person name="Li W.J."/>
        </authorList>
    </citation>
    <scope>NUCLEOTIDE SEQUENCE [LARGE SCALE GENOMIC DNA]</scope>
    <source>
        <strain evidence="2 3">SYSU_K30003</strain>
    </source>
</reference>
<dbReference type="AlphaFoldDB" id="A0A5R9GII9"/>
<dbReference type="EMBL" id="VCIW01000003">
    <property type="protein sequence ID" value="TLS53208.1"/>
    <property type="molecule type" value="Genomic_DNA"/>
</dbReference>
<gene>
    <name evidence="2" type="ORF">FE782_07550</name>
</gene>
<name>A0A5R9GII9_9BACL</name>
<feature type="transmembrane region" description="Helical" evidence="1">
    <location>
        <begin position="113"/>
        <end position="130"/>
    </location>
</feature>
<evidence type="ECO:0000313" key="2">
    <source>
        <dbReference type="EMBL" id="TLS53208.1"/>
    </source>
</evidence>
<keyword evidence="1" id="KW-0812">Transmembrane</keyword>